<comment type="caution">
    <text evidence="1">The sequence shown here is derived from an EMBL/GenBank/DDBJ whole genome shotgun (WGS) entry which is preliminary data.</text>
</comment>
<dbReference type="Proteomes" id="UP000630718">
    <property type="component" value="Unassembled WGS sequence"/>
</dbReference>
<dbReference type="AlphaFoldDB" id="A0A919DVP7"/>
<keyword evidence="2" id="KW-1185">Reference proteome</keyword>
<reference evidence="1" key="2">
    <citation type="submission" date="2020-09" db="EMBL/GenBank/DDBJ databases">
        <authorList>
            <person name="Sun Q."/>
            <person name="Ohkuma M."/>
        </authorList>
    </citation>
    <scope>NUCLEOTIDE SEQUENCE</scope>
    <source>
        <strain evidence="1">JCM 4477</strain>
    </source>
</reference>
<protein>
    <submittedName>
        <fullName evidence="1">Uncharacterized protein</fullName>
    </submittedName>
</protein>
<accession>A0A919DVP7</accession>
<evidence type="ECO:0000313" key="1">
    <source>
        <dbReference type="EMBL" id="GHE83699.1"/>
    </source>
</evidence>
<sequence>MIEIETYLRDSGGTFVQVDACVTRPADPDYVEGAVRIAIHGVEIIGISEWDYVDQLWAYVASMVPQLSTTGYAATYFPDQPIELSFRQQGSQVLVSAKSGNGAKRASVSTSDFVAALRGAGAVFFGKMSELLPENADSYSESRRELLS</sequence>
<proteinExistence type="predicted"/>
<evidence type="ECO:0000313" key="2">
    <source>
        <dbReference type="Proteomes" id="UP000630718"/>
    </source>
</evidence>
<reference evidence="1" key="1">
    <citation type="journal article" date="2014" name="Int. J. Syst. Evol. Microbiol.">
        <title>Complete genome sequence of Corynebacterium casei LMG S-19264T (=DSM 44701T), isolated from a smear-ripened cheese.</title>
        <authorList>
            <consortium name="US DOE Joint Genome Institute (JGI-PGF)"/>
            <person name="Walter F."/>
            <person name="Albersmeier A."/>
            <person name="Kalinowski J."/>
            <person name="Ruckert C."/>
        </authorList>
    </citation>
    <scope>NUCLEOTIDE SEQUENCE</scope>
    <source>
        <strain evidence="1">JCM 4477</strain>
    </source>
</reference>
<name>A0A919DVP7_9ACTN</name>
<organism evidence="1 2">
    <name type="scientific">Streptomyces fumanus</name>
    <dbReference type="NCBI Taxonomy" id="67302"/>
    <lineage>
        <taxon>Bacteria</taxon>
        <taxon>Bacillati</taxon>
        <taxon>Actinomycetota</taxon>
        <taxon>Actinomycetes</taxon>
        <taxon>Kitasatosporales</taxon>
        <taxon>Streptomycetaceae</taxon>
        <taxon>Streptomyces</taxon>
    </lineage>
</organism>
<gene>
    <name evidence="1" type="ORF">GCM10018772_02730</name>
</gene>
<dbReference type="EMBL" id="BNBI01000001">
    <property type="protein sequence ID" value="GHE83699.1"/>
    <property type="molecule type" value="Genomic_DNA"/>
</dbReference>
<dbReference type="RefSeq" id="WP_190202200.1">
    <property type="nucleotide sequence ID" value="NZ_BNBI01000001.1"/>
</dbReference>